<reference evidence="3" key="1">
    <citation type="journal article" date="2019" name="Int. J. Syst. Evol. Microbiol.">
        <title>The Global Catalogue of Microorganisms (GCM) 10K type strain sequencing project: providing services to taxonomists for standard genome sequencing and annotation.</title>
        <authorList>
            <consortium name="The Broad Institute Genomics Platform"/>
            <consortium name="The Broad Institute Genome Sequencing Center for Infectious Disease"/>
            <person name="Wu L."/>
            <person name="Ma J."/>
        </authorList>
    </citation>
    <scope>NUCLEOTIDE SEQUENCE [LARGE SCALE GENOMIC DNA]</scope>
    <source>
        <strain evidence="3">JCM 14901</strain>
    </source>
</reference>
<evidence type="ECO:0008006" key="4">
    <source>
        <dbReference type="Google" id="ProtNLM"/>
    </source>
</evidence>
<keyword evidence="3" id="KW-1185">Reference proteome</keyword>
<keyword evidence="1" id="KW-0812">Transmembrane</keyword>
<organism evidence="2 3">
    <name type="scientific">Microbacterium deminutum</name>
    <dbReference type="NCBI Taxonomy" id="344164"/>
    <lineage>
        <taxon>Bacteria</taxon>
        <taxon>Bacillati</taxon>
        <taxon>Actinomycetota</taxon>
        <taxon>Actinomycetes</taxon>
        <taxon>Micrococcales</taxon>
        <taxon>Microbacteriaceae</taxon>
        <taxon>Microbacterium</taxon>
    </lineage>
</organism>
<keyword evidence="1" id="KW-0472">Membrane</keyword>
<proteinExistence type="predicted"/>
<sequence length="121" mass="12646">MLNIAALLAVVALVGYANESGSDVANQFTLGFLLIGCGMLGYLWGRQWWIPGLVVGVTVAVQHVVVVAFGIPEPGIQLPPGWLGSASLLILLIPALIAAGVGGWIRRGTTPRRGPTHDAPR</sequence>
<evidence type="ECO:0000313" key="2">
    <source>
        <dbReference type="EMBL" id="GAA1971433.1"/>
    </source>
</evidence>
<evidence type="ECO:0000313" key="3">
    <source>
        <dbReference type="Proteomes" id="UP001499933"/>
    </source>
</evidence>
<feature type="transmembrane region" description="Helical" evidence="1">
    <location>
        <begin position="83"/>
        <end position="105"/>
    </location>
</feature>
<feature type="transmembrane region" description="Helical" evidence="1">
    <location>
        <begin position="27"/>
        <end position="45"/>
    </location>
</feature>
<protein>
    <recommendedName>
        <fullName evidence="4">Histidine kinase</fullName>
    </recommendedName>
</protein>
<evidence type="ECO:0000256" key="1">
    <source>
        <dbReference type="SAM" id="Phobius"/>
    </source>
</evidence>
<accession>A0ABP5CZ84</accession>
<name>A0ABP5CZ84_9MICO</name>
<dbReference type="Proteomes" id="UP001499933">
    <property type="component" value="Unassembled WGS sequence"/>
</dbReference>
<dbReference type="EMBL" id="BAAAOG010000018">
    <property type="protein sequence ID" value="GAA1971433.1"/>
    <property type="molecule type" value="Genomic_DNA"/>
</dbReference>
<feature type="transmembrane region" description="Helical" evidence="1">
    <location>
        <begin position="52"/>
        <end position="71"/>
    </location>
</feature>
<comment type="caution">
    <text evidence="2">The sequence shown here is derived from an EMBL/GenBank/DDBJ whole genome shotgun (WGS) entry which is preliminary data.</text>
</comment>
<keyword evidence="1" id="KW-1133">Transmembrane helix</keyword>
<gene>
    <name evidence="2" type="ORF">GCM10009776_37940</name>
</gene>